<comment type="caution">
    <text evidence="1">The sequence shown here is derived from an EMBL/GenBank/DDBJ whole genome shotgun (WGS) entry which is preliminary data.</text>
</comment>
<sequence length="99" mass="11097">MGTARESMLFMWWKEPVMRSYREAFDGVVARFPDAHVSTVGHETDTMFIIPPGDPNAEGSPIYFVPKDGSEILKFGSGSWKKIDALFDDPSRRPASIES</sequence>
<reference evidence="1 2" key="1">
    <citation type="submission" date="2014-07" db="EMBL/GenBank/DDBJ databases">
        <authorList>
            <person name="McCorrison J."/>
            <person name="Sanka R."/>
            <person name="Torralba M."/>
            <person name="Gillis M."/>
            <person name="Haft D.H."/>
            <person name="Methe B."/>
            <person name="Sutton G."/>
            <person name="Nelson K.E."/>
        </authorList>
    </citation>
    <scope>NUCLEOTIDE SEQUENCE [LARGE SCALE GENOMIC DNA]</scope>
    <source>
        <strain evidence="1 2">DNF00450</strain>
    </source>
</reference>
<gene>
    <name evidence="1" type="ORF">HMPREF1650_10580</name>
</gene>
<dbReference type="Proteomes" id="UP000029548">
    <property type="component" value="Unassembled WGS sequence"/>
</dbReference>
<evidence type="ECO:0000313" key="2">
    <source>
        <dbReference type="Proteomes" id="UP000029548"/>
    </source>
</evidence>
<name>A0A095XZQ7_9CORY</name>
<dbReference type="EMBL" id="JRNE01000073">
    <property type="protein sequence ID" value="KGF15690.1"/>
    <property type="molecule type" value="Genomic_DNA"/>
</dbReference>
<organism evidence="1 2">
    <name type="scientific">Corynebacterium freneyi DNF00450</name>
    <dbReference type="NCBI Taxonomy" id="1287475"/>
    <lineage>
        <taxon>Bacteria</taxon>
        <taxon>Bacillati</taxon>
        <taxon>Actinomycetota</taxon>
        <taxon>Actinomycetes</taxon>
        <taxon>Mycobacteriales</taxon>
        <taxon>Corynebacteriaceae</taxon>
        <taxon>Corynebacterium</taxon>
    </lineage>
</organism>
<evidence type="ECO:0000313" key="1">
    <source>
        <dbReference type="EMBL" id="KGF15690.1"/>
    </source>
</evidence>
<protein>
    <submittedName>
        <fullName evidence="1">Uncharacterized protein</fullName>
    </submittedName>
</protein>
<accession>A0A095XZQ7</accession>
<proteinExistence type="predicted"/>
<dbReference type="AlphaFoldDB" id="A0A095XZQ7"/>